<reference evidence="1 2" key="1">
    <citation type="submission" date="2018-07" db="EMBL/GenBank/DDBJ databases">
        <title>A high quality draft genome assembly of the barn swallow (H. rustica rustica).</title>
        <authorList>
            <person name="Formenti G."/>
            <person name="Chiara M."/>
            <person name="Poveda L."/>
            <person name="Francoijs K.-J."/>
            <person name="Bonisoli-Alquati A."/>
            <person name="Canova L."/>
            <person name="Gianfranceschi L."/>
            <person name="Horner D.S."/>
            <person name="Saino N."/>
        </authorList>
    </citation>
    <scope>NUCLEOTIDE SEQUENCE [LARGE SCALE GENOMIC DNA]</scope>
    <source>
        <strain evidence="1">Chelidonia</strain>
        <tissue evidence="1">Blood</tissue>
    </source>
</reference>
<gene>
    <name evidence="1" type="ORF">DUI87_22182</name>
</gene>
<evidence type="ECO:0000313" key="1">
    <source>
        <dbReference type="EMBL" id="RMC01233.1"/>
    </source>
</evidence>
<dbReference type="AlphaFoldDB" id="A0A3M0JJX0"/>
<dbReference type="OrthoDB" id="9400729at2759"/>
<dbReference type="EMBL" id="QRBI01000139">
    <property type="protein sequence ID" value="RMC01233.1"/>
    <property type="molecule type" value="Genomic_DNA"/>
</dbReference>
<comment type="caution">
    <text evidence="1">The sequence shown here is derived from an EMBL/GenBank/DDBJ whole genome shotgun (WGS) entry which is preliminary data.</text>
</comment>
<name>A0A3M0JJX0_HIRRU</name>
<dbReference type="Proteomes" id="UP000269221">
    <property type="component" value="Unassembled WGS sequence"/>
</dbReference>
<proteinExistence type="predicted"/>
<protein>
    <submittedName>
        <fullName evidence="1">Uncharacterized protein</fullName>
    </submittedName>
</protein>
<keyword evidence="2" id="KW-1185">Reference proteome</keyword>
<sequence length="146" mass="16697">MLRYSTTSLSFTKKCSSYSAQVQQMKGRAEKLTSVGGDEAGDHPRNLKVTKAVEHDKMPPWIIRELSGDVVKPLFIIFEKPWQSGGGFTYCKRGNITLIFNRQIKGHPQNYRVGSACGKIEQILLEIMPRHMENKEIISDIFMWLH</sequence>
<evidence type="ECO:0000313" key="2">
    <source>
        <dbReference type="Proteomes" id="UP000269221"/>
    </source>
</evidence>
<accession>A0A3M0JJX0</accession>
<organism evidence="1 2">
    <name type="scientific">Hirundo rustica rustica</name>
    <dbReference type="NCBI Taxonomy" id="333673"/>
    <lineage>
        <taxon>Eukaryota</taxon>
        <taxon>Metazoa</taxon>
        <taxon>Chordata</taxon>
        <taxon>Craniata</taxon>
        <taxon>Vertebrata</taxon>
        <taxon>Euteleostomi</taxon>
        <taxon>Archelosauria</taxon>
        <taxon>Archosauria</taxon>
        <taxon>Dinosauria</taxon>
        <taxon>Saurischia</taxon>
        <taxon>Theropoda</taxon>
        <taxon>Coelurosauria</taxon>
        <taxon>Aves</taxon>
        <taxon>Neognathae</taxon>
        <taxon>Neoaves</taxon>
        <taxon>Telluraves</taxon>
        <taxon>Australaves</taxon>
        <taxon>Passeriformes</taxon>
        <taxon>Sylvioidea</taxon>
        <taxon>Hirundinidae</taxon>
        <taxon>Hirundo</taxon>
    </lineage>
</organism>